<evidence type="ECO:0000259" key="7">
    <source>
        <dbReference type="Pfam" id="PF00482"/>
    </source>
</evidence>
<dbReference type="EMBL" id="JFHU01000078">
    <property type="protein sequence ID" value="EXX89966.1"/>
    <property type="molecule type" value="Genomic_DNA"/>
</dbReference>
<name>A0A9W5W861_9BACL</name>
<evidence type="ECO:0000256" key="3">
    <source>
        <dbReference type="ARBA" id="ARBA00022692"/>
    </source>
</evidence>
<keyword evidence="9" id="KW-1185">Reference proteome</keyword>
<protein>
    <submittedName>
        <fullName evidence="8">Type II secretion protein F</fullName>
    </submittedName>
</protein>
<dbReference type="GO" id="GO:0005886">
    <property type="term" value="C:plasma membrane"/>
    <property type="evidence" value="ECO:0007669"/>
    <property type="project" value="UniProtKB-SubCell"/>
</dbReference>
<feature type="domain" description="Type II secretion system protein GspF" evidence="7">
    <location>
        <begin position="152"/>
        <end position="279"/>
    </location>
</feature>
<evidence type="ECO:0000313" key="8">
    <source>
        <dbReference type="EMBL" id="EXX89966.1"/>
    </source>
</evidence>
<evidence type="ECO:0000313" key="9">
    <source>
        <dbReference type="Proteomes" id="UP000053750"/>
    </source>
</evidence>
<dbReference type="Pfam" id="PF00482">
    <property type="entry name" value="T2SSF"/>
    <property type="match status" value="1"/>
</dbReference>
<proteinExistence type="predicted"/>
<dbReference type="InterPro" id="IPR018076">
    <property type="entry name" value="T2SS_GspF_dom"/>
</dbReference>
<evidence type="ECO:0000256" key="1">
    <source>
        <dbReference type="ARBA" id="ARBA00004651"/>
    </source>
</evidence>
<dbReference type="AlphaFoldDB" id="A0A9W5W861"/>
<evidence type="ECO:0000256" key="2">
    <source>
        <dbReference type="ARBA" id="ARBA00022475"/>
    </source>
</evidence>
<dbReference type="Proteomes" id="UP000053750">
    <property type="component" value="Unassembled WGS sequence"/>
</dbReference>
<accession>A0A9W5W861</accession>
<comment type="subcellular location">
    <subcellularLocation>
        <location evidence="1">Cell membrane</location>
        <topology evidence="1">Multi-pass membrane protein</topology>
    </subcellularLocation>
</comment>
<feature type="transmembrane region" description="Helical" evidence="6">
    <location>
        <begin position="86"/>
        <end position="107"/>
    </location>
</feature>
<sequence length="286" mass="30876">MVVVALLLMGLWVAAVPAAWRRGKRSAGRRTKGAAAFEELLLVMPFLYLLERGQLFAALSGFTSAVQAKLVLVRGEETSAAAGKQLLAGAAGAGYAVFTAMTALGSAVDEPALLTMGLVLAVLLPVVRIRALYRQVEERRRQIVQALPDMLGTLMLLVGAGETVQQALFRCMGHGKPDHPLYNELRRTLHSIRNGEPFGQAMEGFGRRCGVREVSVFTAVLLLNCRKGGDSFVLALRELSFTLWEKRKAVARTRGEEASSKLAFPLVGIFMLLMILVGAPALLSLS</sequence>
<feature type="transmembrane region" description="Helical" evidence="6">
    <location>
        <begin position="55"/>
        <end position="74"/>
    </location>
</feature>
<evidence type="ECO:0000256" key="6">
    <source>
        <dbReference type="SAM" id="Phobius"/>
    </source>
</evidence>
<reference evidence="8 9" key="1">
    <citation type="submission" date="2014-02" db="EMBL/GenBank/DDBJ databases">
        <title>Genome sequence of Paenibacillus darwinianus reveals adaptive mechanisms for survival in Antarctic soils.</title>
        <authorList>
            <person name="Dsouza M."/>
            <person name="Taylor M.W."/>
            <person name="Turner S.J."/>
            <person name="Aislabie J."/>
        </authorList>
    </citation>
    <scope>NUCLEOTIDE SEQUENCE [LARGE SCALE GENOMIC DNA]</scope>
    <source>
        <strain evidence="8 9">CE1</strain>
    </source>
</reference>
<gene>
    <name evidence="8" type="ORF">BG53_14470</name>
</gene>
<keyword evidence="4 6" id="KW-1133">Transmembrane helix</keyword>
<keyword evidence="2" id="KW-1003">Cell membrane</keyword>
<evidence type="ECO:0000256" key="5">
    <source>
        <dbReference type="ARBA" id="ARBA00023136"/>
    </source>
</evidence>
<dbReference type="RefSeq" id="WP_036580186.1">
    <property type="nucleotide sequence ID" value="NZ_KK082130.1"/>
</dbReference>
<organism evidence="8 9">
    <name type="scientific">Paenibacillus darwinianus</name>
    <dbReference type="NCBI Taxonomy" id="1380763"/>
    <lineage>
        <taxon>Bacteria</taxon>
        <taxon>Bacillati</taxon>
        <taxon>Bacillota</taxon>
        <taxon>Bacilli</taxon>
        <taxon>Bacillales</taxon>
        <taxon>Paenibacillaceae</taxon>
        <taxon>Paenibacillus</taxon>
    </lineage>
</organism>
<dbReference type="PANTHER" id="PTHR35007:SF4">
    <property type="entry name" value="CONSERVED TRANSMEMBRANE PROTEIN-RELATED"/>
    <property type="match status" value="1"/>
</dbReference>
<keyword evidence="5 6" id="KW-0472">Membrane</keyword>
<feature type="transmembrane region" description="Helical" evidence="6">
    <location>
        <begin position="113"/>
        <end position="133"/>
    </location>
</feature>
<comment type="caution">
    <text evidence="8">The sequence shown here is derived from an EMBL/GenBank/DDBJ whole genome shotgun (WGS) entry which is preliminary data.</text>
</comment>
<dbReference type="OrthoDB" id="9793966at2"/>
<dbReference type="PANTHER" id="PTHR35007">
    <property type="entry name" value="INTEGRAL MEMBRANE PROTEIN-RELATED"/>
    <property type="match status" value="1"/>
</dbReference>
<keyword evidence="3 6" id="KW-0812">Transmembrane</keyword>
<feature type="transmembrane region" description="Helical" evidence="6">
    <location>
        <begin position="262"/>
        <end position="283"/>
    </location>
</feature>
<evidence type="ECO:0000256" key="4">
    <source>
        <dbReference type="ARBA" id="ARBA00022989"/>
    </source>
</evidence>